<proteinExistence type="inferred from homology"/>
<name>A0A2G0CCT8_9BACT</name>
<evidence type="ECO:0000313" key="4">
    <source>
        <dbReference type="Proteomes" id="UP000226437"/>
    </source>
</evidence>
<keyword evidence="2" id="KW-0963">Cytoplasm</keyword>
<keyword evidence="1 2" id="KW-0238">DNA-binding</keyword>
<dbReference type="Gene3D" id="3.30.1310.10">
    <property type="entry name" value="Nucleoid-associated protein YbaB-like domain"/>
    <property type="match status" value="1"/>
</dbReference>
<dbReference type="InterPro" id="IPR036894">
    <property type="entry name" value="YbaB-like_sf"/>
</dbReference>
<dbReference type="NCBIfam" id="TIGR00103">
    <property type="entry name" value="DNA_YbaB_EbfC"/>
    <property type="match status" value="1"/>
</dbReference>
<evidence type="ECO:0000313" key="3">
    <source>
        <dbReference type="EMBL" id="PHK97791.1"/>
    </source>
</evidence>
<accession>A0A2G0CCT8</accession>
<sequence>MFGDMMKQMEEMQAKMQEQLAQQTFEAEAGGGAVRVTCDGTRTIQNVSIDPEQVDPSDLEALEDLLVVATNRALEQAAAYEAKQAGGMMDNMLPGGLGSLLGG</sequence>
<keyword evidence="4" id="KW-1185">Reference proteome</keyword>
<dbReference type="PANTHER" id="PTHR33449">
    <property type="entry name" value="NUCLEOID-ASSOCIATED PROTEIN YBAB"/>
    <property type="match status" value="1"/>
</dbReference>
<evidence type="ECO:0000256" key="2">
    <source>
        <dbReference type="HAMAP-Rule" id="MF_00274"/>
    </source>
</evidence>
<dbReference type="OrthoDB" id="9808738at2"/>
<dbReference type="GO" id="GO:0003677">
    <property type="term" value="F:DNA binding"/>
    <property type="evidence" value="ECO:0007669"/>
    <property type="project" value="UniProtKB-UniRule"/>
</dbReference>
<dbReference type="InterPro" id="IPR004401">
    <property type="entry name" value="YbaB/EbfC"/>
</dbReference>
<comment type="subcellular location">
    <subcellularLocation>
        <location evidence="2">Cytoplasm</location>
        <location evidence="2">Nucleoid</location>
    </subcellularLocation>
</comment>
<dbReference type="GO" id="GO:0005829">
    <property type="term" value="C:cytosol"/>
    <property type="evidence" value="ECO:0007669"/>
    <property type="project" value="TreeGrafter"/>
</dbReference>
<comment type="subunit">
    <text evidence="2">Homodimer.</text>
</comment>
<reference evidence="3 4" key="1">
    <citation type="submission" date="2017-10" db="EMBL/GenBank/DDBJ databases">
        <title>The draft genome sequence of Lewinella marina KCTC 32374.</title>
        <authorList>
            <person name="Wang K."/>
        </authorList>
    </citation>
    <scope>NUCLEOTIDE SEQUENCE [LARGE SCALE GENOMIC DNA]</scope>
    <source>
        <strain evidence="3 4">MKG-38</strain>
    </source>
</reference>
<dbReference type="HAMAP" id="MF_00274">
    <property type="entry name" value="DNA_YbaB_EbfC"/>
    <property type="match status" value="1"/>
</dbReference>
<dbReference type="SUPFAM" id="SSF82607">
    <property type="entry name" value="YbaB-like"/>
    <property type="match status" value="1"/>
</dbReference>
<dbReference type="Proteomes" id="UP000226437">
    <property type="component" value="Unassembled WGS sequence"/>
</dbReference>
<comment type="function">
    <text evidence="2">Binds to DNA and alters its conformation. May be involved in regulation of gene expression, nucleoid organization and DNA protection.</text>
</comment>
<gene>
    <name evidence="3" type="ORF">CGL56_13315</name>
</gene>
<dbReference type="PIRSF" id="PIRSF004555">
    <property type="entry name" value="UCP004555"/>
    <property type="match status" value="1"/>
</dbReference>
<dbReference type="PANTHER" id="PTHR33449:SF1">
    <property type="entry name" value="NUCLEOID-ASSOCIATED PROTEIN YBAB"/>
    <property type="match status" value="1"/>
</dbReference>
<dbReference type="AlphaFoldDB" id="A0A2G0CCT8"/>
<protein>
    <recommendedName>
        <fullName evidence="2">Nucleoid-associated protein CGL56_13315</fullName>
    </recommendedName>
</protein>
<comment type="caution">
    <text evidence="3">The sequence shown here is derived from an EMBL/GenBank/DDBJ whole genome shotgun (WGS) entry which is preliminary data.</text>
</comment>
<organism evidence="3 4">
    <name type="scientific">Neolewinella marina</name>
    <dbReference type="NCBI Taxonomy" id="438751"/>
    <lineage>
        <taxon>Bacteria</taxon>
        <taxon>Pseudomonadati</taxon>
        <taxon>Bacteroidota</taxon>
        <taxon>Saprospiria</taxon>
        <taxon>Saprospirales</taxon>
        <taxon>Lewinellaceae</taxon>
        <taxon>Neolewinella</taxon>
    </lineage>
</organism>
<dbReference type="EMBL" id="PDLO01000006">
    <property type="protein sequence ID" value="PHK97791.1"/>
    <property type="molecule type" value="Genomic_DNA"/>
</dbReference>
<evidence type="ECO:0000256" key="1">
    <source>
        <dbReference type="ARBA" id="ARBA00023125"/>
    </source>
</evidence>
<comment type="similarity">
    <text evidence="2">Belongs to the YbaB/EbfC family.</text>
</comment>
<dbReference type="Pfam" id="PF02575">
    <property type="entry name" value="YbaB_DNA_bd"/>
    <property type="match status" value="1"/>
</dbReference>
<dbReference type="GO" id="GO:0043590">
    <property type="term" value="C:bacterial nucleoid"/>
    <property type="evidence" value="ECO:0007669"/>
    <property type="project" value="UniProtKB-UniRule"/>
</dbReference>